<dbReference type="STRING" id="1192034.CAP_8440"/>
<keyword evidence="2" id="KW-1185">Reference proteome</keyword>
<sequence length="57" mass="5879">MARGSFADRLEGCCRPFLRVNPDMNPAAVESTAGVSGHLPLDLGGPLALPSGAEVTR</sequence>
<proteinExistence type="predicted"/>
<dbReference type="EMBL" id="ASRX01000084">
    <property type="protein sequence ID" value="EYF01286.1"/>
    <property type="molecule type" value="Genomic_DNA"/>
</dbReference>
<protein>
    <submittedName>
        <fullName evidence="1">Uncharacterized protein</fullName>
    </submittedName>
</protein>
<accession>A0A017SYA2</accession>
<name>A0A017SYA2_9BACT</name>
<organism evidence="1 2">
    <name type="scientific">Chondromyces apiculatus DSM 436</name>
    <dbReference type="NCBI Taxonomy" id="1192034"/>
    <lineage>
        <taxon>Bacteria</taxon>
        <taxon>Pseudomonadati</taxon>
        <taxon>Myxococcota</taxon>
        <taxon>Polyangia</taxon>
        <taxon>Polyangiales</taxon>
        <taxon>Polyangiaceae</taxon>
        <taxon>Chondromyces</taxon>
    </lineage>
</organism>
<dbReference type="AlphaFoldDB" id="A0A017SYA2"/>
<evidence type="ECO:0000313" key="2">
    <source>
        <dbReference type="Proteomes" id="UP000019678"/>
    </source>
</evidence>
<reference evidence="1 2" key="1">
    <citation type="submission" date="2013-05" db="EMBL/GenBank/DDBJ databases">
        <title>Genome assembly of Chondromyces apiculatus DSM 436.</title>
        <authorList>
            <person name="Sharma G."/>
            <person name="Khatri I."/>
            <person name="Kaur C."/>
            <person name="Mayilraj S."/>
            <person name="Subramanian S."/>
        </authorList>
    </citation>
    <scope>NUCLEOTIDE SEQUENCE [LARGE SCALE GENOMIC DNA]</scope>
    <source>
        <strain evidence="1 2">DSM 436</strain>
    </source>
</reference>
<dbReference type="Proteomes" id="UP000019678">
    <property type="component" value="Unassembled WGS sequence"/>
</dbReference>
<evidence type="ECO:0000313" key="1">
    <source>
        <dbReference type="EMBL" id="EYF01286.1"/>
    </source>
</evidence>
<gene>
    <name evidence="1" type="ORF">CAP_8440</name>
</gene>
<comment type="caution">
    <text evidence="1">The sequence shown here is derived from an EMBL/GenBank/DDBJ whole genome shotgun (WGS) entry which is preliminary data.</text>
</comment>